<name>A0A2T3AFT7_9PEZI</name>
<dbReference type="GO" id="GO:0009098">
    <property type="term" value="P:L-leucine biosynthetic process"/>
    <property type="evidence" value="ECO:0007669"/>
    <property type="project" value="TreeGrafter"/>
</dbReference>
<keyword evidence="5 10" id="KW-0808">Transferase</keyword>
<dbReference type="InterPro" id="IPR036038">
    <property type="entry name" value="Aminotransferase-like"/>
</dbReference>
<dbReference type="OrthoDB" id="1732691at2759"/>
<dbReference type="EMBL" id="KZ678395">
    <property type="protein sequence ID" value="PSR97035.1"/>
    <property type="molecule type" value="Genomic_DNA"/>
</dbReference>
<evidence type="ECO:0000256" key="9">
    <source>
        <dbReference type="SAM" id="MobiDB-lite"/>
    </source>
</evidence>
<dbReference type="SUPFAM" id="SSF56752">
    <property type="entry name" value="D-aminoacid aminotransferase-like PLP-dependent enzymes"/>
    <property type="match status" value="1"/>
</dbReference>
<dbReference type="STRING" id="2025994.A0A2T3AFT7"/>
<feature type="compositionally biased region" description="Polar residues" evidence="9">
    <location>
        <begin position="10"/>
        <end position="37"/>
    </location>
</feature>
<comment type="similarity">
    <text evidence="2">Belongs to the class-IV pyridoxal-phosphate-dependent aminotransferase family.</text>
</comment>
<dbReference type="Gene3D" id="3.30.470.10">
    <property type="match status" value="1"/>
</dbReference>
<dbReference type="InterPro" id="IPR005786">
    <property type="entry name" value="B_amino_transII"/>
</dbReference>
<dbReference type="InParanoid" id="A0A2T3AFT7"/>
<protein>
    <submittedName>
        <fullName evidence="10">Branched-chain amino acid aminotransferase</fullName>
    </submittedName>
</protein>
<dbReference type="CDD" id="cd01557">
    <property type="entry name" value="BCAT_beta_family"/>
    <property type="match status" value="1"/>
</dbReference>
<dbReference type="PIRSF" id="PIRSF006468">
    <property type="entry name" value="BCAT1"/>
    <property type="match status" value="1"/>
</dbReference>
<evidence type="ECO:0000313" key="11">
    <source>
        <dbReference type="Proteomes" id="UP000241462"/>
    </source>
</evidence>
<evidence type="ECO:0000256" key="5">
    <source>
        <dbReference type="ARBA" id="ARBA00022679"/>
    </source>
</evidence>
<evidence type="ECO:0000256" key="2">
    <source>
        <dbReference type="ARBA" id="ARBA00009320"/>
    </source>
</evidence>
<feature type="region of interest" description="Disordered" evidence="9">
    <location>
        <begin position="1"/>
        <end position="38"/>
    </location>
</feature>
<dbReference type="AlphaFoldDB" id="A0A2T3AFT7"/>
<keyword evidence="11" id="KW-1185">Reference proteome</keyword>
<dbReference type="PANTHER" id="PTHR11825:SF69">
    <property type="entry name" value="BRANCHED-CHAIN-AMINO-ACID AMINOTRANSFERASE"/>
    <property type="match status" value="1"/>
</dbReference>
<sequence length="415" mass="45201">MAPGAISLPPSANGTDGTNGTKEIINGTNLPTKTQNGLPIPAGLDASKLIITKSPSPRAVPDAASAFATEDTICTDHMITCAWDRTRGWSAPELKPFGPFSLMPTASVLHYATECFEGLKVYRGFDGRLRLFRPDCNTRRFLRSAARVSLPAFDPDELEKLLVALVAFDGPKWLPRDEPGAFLYLRPALIGTQSTLGVCTPTKALLFVTLSYMKKMDSPGGLKLCTSPEDTVRAWAGGFGHAKLGANYGPSLVAAQAARDKGYDQILWLYGPEGYCTEAGASNFMVVWTDKESGKTQIVTAPLDDSIILDGITRRSLLQLARDRLGDEVEVVEKKYTMNEVIEAQREGRLRETFAVGTAYFVTPVSVVHHRGIDIHIDIGDGYGGKYALLFTQWLKDIMYGGEDHPWGLVVPEEA</sequence>
<dbReference type="FunFam" id="3.30.470.10:FF:000012">
    <property type="entry name" value="Branched-chain-amino-acid aminotransferase"/>
    <property type="match status" value="1"/>
</dbReference>
<dbReference type="GO" id="GO:0004084">
    <property type="term" value="F:branched-chain-amino-acid transaminase activity"/>
    <property type="evidence" value="ECO:0007669"/>
    <property type="project" value="InterPro"/>
</dbReference>
<evidence type="ECO:0000256" key="8">
    <source>
        <dbReference type="PIRSR" id="PIRSR006468-1"/>
    </source>
</evidence>
<keyword evidence="4" id="KW-0028">Amino-acid biosynthesis</keyword>
<accession>A0A2T3AFT7</accession>
<proteinExistence type="inferred from homology"/>
<evidence type="ECO:0000256" key="7">
    <source>
        <dbReference type="ARBA" id="ARBA00023304"/>
    </source>
</evidence>
<keyword evidence="3 10" id="KW-0032">Aminotransferase</keyword>
<evidence type="ECO:0000313" key="10">
    <source>
        <dbReference type="EMBL" id="PSR97035.1"/>
    </source>
</evidence>
<comment type="cofactor">
    <cofactor evidence="1">
        <name>pyridoxal 5'-phosphate</name>
        <dbReference type="ChEBI" id="CHEBI:597326"/>
    </cofactor>
</comment>
<dbReference type="Proteomes" id="UP000241462">
    <property type="component" value="Unassembled WGS sequence"/>
</dbReference>
<dbReference type="InterPro" id="IPR043131">
    <property type="entry name" value="BCAT-like_N"/>
</dbReference>
<evidence type="ECO:0000256" key="4">
    <source>
        <dbReference type="ARBA" id="ARBA00022605"/>
    </source>
</evidence>
<dbReference type="GO" id="GO:0005739">
    <property type="term" value="C:mitochondrion"/>
    <property type="evidence" value="ECO:0007669"/>
    <property type="project" value="TreeGrafter"/>
</dbReference>
<dbReference type="Gene3D" id="3.20.10.10">
    <property type="entry name" value="D-amino Acid Aminotransferase, subunit A, domain 2"/>
    <property type="match status" value="1"/>
</dbReference>
<evidence type="ECO:0000256" key="6">
    <source>
        <dbReference type="ARBA" id="ARBA00022898"/>
    </source>
</evidence>
<organism evidence="10 11">
    <name type="scientific">Coniella lustricola</name>
    <dbReference type="NCBI Taxonomy" id="2025994"/>
    <lineage>
        <taxon>Eukaryota</taxon>
        <taxon>Fungi</taxon>
        <taxon>Dikarya</taxon>
        <taxon>Ascomycota</taxon>
        <taxon>Pezizomycotina</taxon>
        <taxon>Sordariomycetes</taxon>
        <taxon>Sordariomycetidae</taxon>
        <taxon>Diaporthales</taxon>
        <taxon>Schizoparmaceae</taxon>
        <taxon>Coniella</taxon>
    </lineage>
</organism>
<dbReference type="Pfam" id="PF01063">
    <property type="entry name" value="Aminotran_4"/>
    <property type="match status" value="1"/>
</dbReference>
<dbReference type="InterPro" id="IPR001544">
    <property type="entry name" value="Aminotrans_IV"/>
</dbReference>
<dbReference type="FunFam" id="3.20.10.10:FF:000004">
    <property type="entry name" value="Branched-chain-amino-acid aminotransferase"/>
    <property type="match status" value="1"/>
</dbReference>
<dbReference type="InterPro" id="IPR043132">
    <property type="entry name" value="BCAT-like_C"/>
</dbReference>
<feature type="modified residue" description="N6-(pyridoxal phosphate)lysine" evidence="8">
    <location>
        <position position="243"/>
    </location>
</feature>
<keyword evidence="6" id="KW-0663">Pyridoxal phosphate</keyword>
<keyword evidence="7" id="KW-0100">Branched-chain amino acid biosynthesis</keyword>
<dbReference type="GO" id="GO:0009099">
    <property type="term" value="P:L-valine biosynthetic process"/>
    <property type="evidence" value="ECO:0007669"/>
    <property type="project" value="TreeGrafter"/>
</dbReference>
<gene>
    <name evidence="10" type="ORF">BD289DRAFT_451165</name>
</gene>
<evidence type="ECO:0000256" key="1">
    <source>
        <dbReference type="ARBA" id="ARBA00001933"/>
    </source>
</evidence>
<reference evidence="10 11" key="1">
    <citation type="journal article" date="2018" name="Mycol. Prog.">
        <title>Coniella lustricola, a new species from submerged detritus.</title>
        <authorList>
            <person name="Raudabaugh D.B."/>
            <person name="Iturriaga T."/>
            <person name="Carver A."/>
            <person name="Mondo S."/>
            <person name="Pangilinan J."/>
            <person name="Lipzen A."/>
            <person name="He G."/>
            <person name="Amirebrahimi M."/>
            <person name="Grigoriev I.V."/>
            <person name="Miller A.N."/>
        </authorList>
    </citation>
    <scope>NUCLEOTIDE SEQUENCE [LARGE SCALE GENOMIC DNA]</scope>
    <source>
        <strain evidence="10 11">B22-T-1</strain>
    </source>
</reference>
<dbReference type="PANTHER" id="PTHR11825">
    <property type="entry name" value="SUBGROUP IIII AMINOTRANSFERASE"/>
    <property type="match status" value="1"/>
</dbReference>
<dbReference type="InterPro" id="IPR033939">
    <property type="entry name" value="BCAT_family"/>
</dbReference>
<evidence type="ECO:0000256" key="3">
    <source>
        <dbReference type="ARBA" id="ARBA00022576"/>
    </source>
</evidence>